<sequence>MHELAIDCKGSWDVYLRNEKLRLAFRLYQNQRGCIPSSYLGHLRDFSLASLQKLFLVWMGIDHERNRPHVFRASLVSSATFQAGGKSRFKLRVIN</sequence>
<evidence type="ECO:0000313" key="1">
    <source>
        <dbReference type="EMBL" id="ABG31102.1"/>
    </source>
</evidence>
<dbReference type="HOGENOM" id="CLU_2371003_0_0_5"/>
<dbReference type="EMBL" id="CP000362">
    <property type="protein sequence ID" value="ABG31102.1"/>
    <property type="molecule type" value="Genomic_DNA"/>
</dbReference>
<protein>
    <submittedName>
        <fullName evidence="1">Uncharacterized protein</fullName>
    </submittedName>
</protein>
<organism evidence="1 2">
    <name type="scientific">Roseobacter denitrificans (strain ATCC 33942 / OCh 114)</name>
    <name type="common">Erythrobacter sp. (strain OCh 114)</name>
    <name type="synonym">Roseobacter denitrificans</name>
    <dbReference type="NCBI Taxonomy" id="375451"/>
    <lineage>
        <taxon>Bacteria</taxon>
        <taxon>Pseudomonadati</taxon>
        <taxon>Pseudomonadota</taxon>
        <taxon>Alphaproteobacteria</taxon>
        <taxon>Rhodobacterales</taxon>
        <taxon>Roseobacteraceae</taxon>
        <taxon>Roseobacter</taxon>
    </lineage>
</organism>
<dbReference type="KEGG" id="rde:RD1_1468"/>
<evidence type="ECO:0000313" key="2">
    <source>
        <dbReference type="Proteomes" id="UP000007029"/>
    </source>
</evidence>
<proteinExistence type="predicted"/>
<reference evidence="1 2" key="1">
    <citation type="journal article" date="2007" name="J. Bacteriol.">
        <title>The complete genome sequence of Roseobacter denitrificans reveals a mixotrophic rather than photosynthetic metabolism.</title>
        <authorList>
            <person name="Swingley W.D."/>
            <person name="Sadekar S."/>
            <person name="Mastrian S.D."/>
            <person name="Matthies H.J."/>
            <person name="Hao J."/>
            <person name="Ramos H."/>
            <person name="Acharya C.R."/>
            <person name="Conrad A.L."/>
            <person name="Taylor H.L."/>
            <person name="Dejesa L.C."/>
            <person name="Shah M.K."/>
            <person name="O'huallachain M.E."/>
            <person name="Lince M.T."/>
            <person name="Blankenship R.E."/>
            <person name="Beatty J.T."/>
            <person name="Touchman J.W."/>
        </authorList>
    </citation>
    <scope>NUCLEOTIDE SEQUENCE [LARGE SCALE GENOMIC DNA]</scope>
    <source>
        <strain evidence="2">ATCC 33942 / OCh 114</strain>
    </source>
</reference>
<name>Q16A91_ROSDO</name>
<dbReference type="Proteomes" id="UP000007029">
    <property type="component" value="Chromosome"/>
</dbReference>
<accession>Q16A91</accession>
<dbReference type="AlphaFoldDB" id="Q16A91"/>
<keyword evidence="2" id="KW-1185">Reference proteome</keyword>
<gene>
    <name evidence="1" type="ordered locus">RD1_1468</name>
</gene>